<dbReference type="EMBL" id="JACYWE010000009">
    <property type="protein sequence ID" value="MBD8507602.1"/>
    <property type="molecule type" value="Genomic_DNA"/>
</dbReference>
<name>A0A927JF37_9ACTN</name>
<keyword evidence="2" id="KW-1185">Reference proteome</keyword>
<reference evidence="1" key="1">
    <citation type="submission" date="2020-09" db="EMBL/GenBank/DDBJ databases">
        <title>Hoyosella lacisalsi sp. nov., a halotolerant actinobacterium isolated from soil of Lake Gudzhirganskoe.</title>
        <authorList>
            <person name="Yang Q."/>
            <person name="Guo P.Y."/>
            <person name="Liu S.W."/>
            <person name="Li F.N."/>
            <person name="Sun C.H."/>
        </authorList>
    </citation>
    <scope>NUCLEOTIDE SEQUENCE</scope>
    <source>
        <strain evidence="1">G463</strain>
    </source>
</reference>
<evidence type="ECO:0000313" key="2">
    <source>
        <dbReference type="Proteomes" id="UP000642993"/>
    </source>
</evidence>
<evidence type="ECO:0000313" key="1">
    <source>
        <dbReference type="EMBL" id="MBD8507602.1"/>
    </source>
</evidence>
<dbReference type="RefSeq" id="WP_192040066.1">
    <property type="nucleotide sequence ID" value="NZ_JACYWE010000009.1"/>
</dbReference>
<comment type="caution">
    <text evidence="1">The sequence shown here is derived from an EMBL/GenBank/DDBJ whole genome shotgun (WGS) entry which is preliminary data.</text>
</comment>
<dbReference type="Proteomes" id="UP000642993">
    <property type="component" value="Unassembled WGS sequence"/>
</dbReference>
<gene>
    <name evidence="1" type="ORF">HT102_14035</name>
</gene>
<dbReference type="AlphaFoldDB" id="A0A927JF37"/>
<protein>
    <submittedName>
        <fullName evidence="1">Uncharacterized protein</fullName>
    </submittedName>
</protein>
<sequence length="193" mass="21258">MVSTRPRLQGDERFLGLAASVRDFWAFALSDLRGNTTRGYLAEFLVAQAMGSQQTRVEWDAYDVRAPDGTTIEVKSSGYSQSWPTNTQPVITFSGLPGARTKVSWDASANSYRTAFIADVYVFAVHTTLPSEPYDPLDIDAWRFYVLPGAAIASTGQSSMRLSTVEKLGARPVGWNELADEVRRALTRQAEAP</sequence>
<organism evidence="1 2">
    <name type="scientific">Lolliginicoccus lacisalsi</name>
    <dbReference type="NCBI Taxonomy" id="2742202"/>
    <lineage>
        <taxon>Bacteria</taxon>
        <taxon>Bacillati</taxon>
        <taxon>Actinomycetota</taxon>
        <taxon>Actinomycetes</taxon>
        <taxon>Mycobacteriales</taxon>
        <taxon>Hoyosellaceae</taxon>
        <taxon>Lolliginicoccus</taxon>
    </lineage>
</organism>
<proteinExistence type="predicted"/>
<accession>A0A927JF37</accession>